<dbReference type="EMBL" id="JACBPP010000004">
    <property type="protein sequence ID" value="KAF8002289.1"/>
    <property type="molecule type" value="Genomic_DNA"/>
</dbReference>
<gene>
    <name evidence="4" type="ORF">HF325_003254</name>
</gene>
<dbReference type="SMART" id="SM00538">
    <property type="entry name" value="POP4"/>
    <property type="match status" value="1"/>
</dbReference>
<organism evidence="4 5">
    <name type="scientific">Metschnikowia pulcherrima</name>
    <dbReference type="NCBI Taxonomy" id="27326"/>
    <lineage>
        <taxon>Eukaryota</taxon>
        <taxon>Fungi</taxon>
        <taxon>Dikarya</taxon>
        <taxon>Ascomycota</taxon>
        <taxon>Saccharomycotina</taxon>
        <taxon>Pichiomycetes</taxon>
        <taxon>Metschnikowiaceae</taxon>
        <taxon>Metschnikowia</taxon>
    </lineage>
</organism>
<evidence type="ECO:0000313" key="4">
    <source>
        <dbReference type="EMBL" id="KAF8002289.1"/>
    </source>
</evidence>
<keyword evidence="3" id="KW-0539">Nucleus</keyword>
<dbReference type="Pfam" id="PF01868">
    <property type="entry name" value="RNase_P-MRP_p29"/>
    <property type="match status" value="1"/>
</dbReference>
<dbReference type="GO" id="GO:0006364">
    <property type="term" value="P:rRNA processing"/>
    <property type="evidence" value="ECO:0007669"/>
    <property type="project" value="TreeGrafter"/>
</dbReference>
<sequence length="203" mass="23235">MDLKPAQARKVNIRRDMKVYIKKTLAAQNKLVKKVQHALKEGSSVDLEKYISRYNIPRYDMYLQLNLLWKQYIQDLLFGDQKNPNLNMVLPRLSTADFNGCKLRVIESRDRNLIGFEGIVLYDSQHSFMLVSPQVKQSNHVISPAQSVGGLKVVSKRGTMFAFDVECAPGEFVSFTILGSRFELRAVDRAGKKFKSRGVEDIY</sequence>
<keyword evidence="3" id="KW-0819">tRNA processing</keyword>
<dbReference type="PANTHER" id="PTHR13348">
    <property type="entry name" value="RIBONUCLEASE P SUBUNIT P29"/>
    <property type="match status" value="1"/>
</dbReference>
<evidence type="ECO:0000313" key="5">
    <source>
        <dbReference type="Proteomes" id="UP000649328"/>
    </source>
</evidence>
<comment type="caution">
    <text evidence="4">The sequence shown here is derived from an EMBL/GenBank/DDBJ whole genome shotgun (WGS) entry which is preliminary data.</text>
</comment>
<comment type="subcellular location">
    <subcellularLocation>
        <location evidence="1">Nucleus</location>
    </subcellularLocation>
</comment>
<dbReference type="PANTHER" id="PTHR13348:SF0">
    <property type="entry name" value="RIBONUCLEASE P PROTEIN SUBUNIT P29"/>
    <property type="match status" value="1"/>
</dbReference>
<dbReference type="Gene3D" id="2.30.30.210">
    <property type="entry name" value="Ribonuclease P/MRP, subunit p29"/>
    <property type="match status" value="1"/>
</dbReference>
<evidence type="ECO:0000256" key="3">
    <source>
        <dbReference type="PIRNR" id="PIRNR027081"/>
    </source>
</evidence>
<keyword evidence="5" id="KW-1185">Reference proteome</keyword>
<dbReference type="GO" id="GO:0005634">
    <property type="term" value="C:nucleus"/>
    <property type="evidence" value="ECO:0007669"/>
    <property type="project" value="UniProtKB-SubCell"/>
</dbReference>
<dbReference type="InterPro" id="IPR016848">
    <property type="entry name" value="RNase_P/MRP_Rpp29-subunit"/>
</dbReference>
<protein>
    <recommendedName>
        <fullName evidence="3">Ribonuclease P protein subunit</fullName>
    </recommendedName>
</protein>
<evidence type="ECO:0000256" key="2">
    <source>
        <dbReference type="ARBA" id="ARBA00006181"/>
    </source>
</evidence>
<dbReference type="InterPro" id="IPR023534">
    <property type="entry name" value="Rof/RNase_P-like"/>
</dbReference>
<dbReference type="InterPro" id="IPR002730">
    <property type="entry name" value="Rpp29/RNP1"/>
</dbReference>
<dbReference type="GO" id="GO:0001682">
    <property type="term" value="P:tRNA 5'-leader removal"/>
    <property type="evidence" value="ECO:0007669"/>
    <property type="project" value="InterPro"/>
</dbReference>
<dbReference type="InterPro" id="IPR036980">
    <property type="entry name" value="RNase_P/MRP_Rpp29_sf"/>
</dbReference>
<dbReference type="GO" id="GO:0033204">
    <property type="term" value="F:ribonuclease P RNA binding"/>
    <property type="evidence" value="ECO:0007669"/>
    <property type="project" value="InterPro"/>
</dbReference>
<dbReference type="SUPFAM" id="SSF101744">
    <property type="entry name" value="Rof/RNase P subunit-like"/>
    <property type="match status" value="1"/>
</dbReference>
<reference evidence="4" key="1">
    <citation type="submission" date="2020-10" db="EMBL/GenBank/DDBJ databases">
        <title>The Whole-Genome Sequence of Metschnikowia persimmonesis, a Novel Endophytic Yeast Species Isolated from Medicinal Plant Diospyros kaki Thumb.</title>
        <authorList>
            <person name="Rahmat E."/>
            <person name="Kang Y."/>
        </authorList>
    </citation>
    <scope>NUCLEOTIDE SEQUENCE</scope>
    <source>
        <strain evidence="4">KIOM G15050</strain>
    </source>
</reference>
<comment type="similarity">
    <text evidence="2">Belongs to the eukaryotic/archaeal RNase P protein component 1 family.</text>
</comment>
<name>A0A8H7GRF6_9ASCO</name>
<dbReference type="Proteomes" id="UP000649328">
    <property type="component" value="Unassembled WGS sequence"/>
</dbReference>
<evidence type="ECO:0000256" key="1">
    <source>
        <dbReference type="ARBA" id="ARBA00004123"/>
    </source>
</evidence>
<accession>A0A8H7GRF6</accession>
<dbReference type="AlphaFoldDB" id="A0A8H7GRF6"/>
<dbReference type="PIRSF" id="PIRSF027081">
    <property type="entry name" value="RNase_P/MRP_p29_subunit"/>
    <property type="match status" value="1"/>
</dbReference>
<proteinExistence type="inferred from homology"/>
<dbReference type="GO" id="GO:0000172">
    <property type="term" value="C:ribonuclease MRP complex"/>
    <property type="evidence" value="ECO:0007669"/>
    <property type="project" value="InterPro"/>
</dbReference>
<dbReference type="GO" id="GO:0030677">
    <property type="term" value="C:ribonuclease P complex"/>
    <property type="evidence" value="ECO:0007669"/>
    <property type="project" value="InterPro"/>
</dbReference>
<dbReference type="OrthoDB" id="124041at2759"/>